<feature type="transmembrane region" description="Helical" evidence="6">
    <location>
        <begin position="9"/>
        <end position="27"/>
    </location>
</feature>
<feature type="transmembrane region" description="Helical" evidence="6">
    <location>
        <begin position="128"/>
        <end position="151"/>
    </location>
</feature>
<keyword evidence="4 6" id="KW-1133">Transmembrane helix</keyword>
<feature type="transmembrane region" description="Helical" evidence="6">
    <location>
        <begin position="42"/>
        <end position="60"/>
    </location>
</feature>
<evidence type="ECO:0000256" key="5">
    <source>
        <dbReference type="ARBA" id="ARBA00023136"/>
    </source>
</evidence>
<keyword evidence="3 6" id="KW-0812">Transmembrane</keyword>
<comment type="subcellular location">
    <subcellularLocation>
        <location evidence="1">Cell membrane</location>
        <topology evidence="1">Multi-pass membrane protein</topology>
    </subcellularLocation>
</comment>
<feature type="non-terminal residue" evidence="7">
    <location>
        <position position="1"/>
    </location>
</feature>
<protein>
    <recommendedName>
        <fullName evidence="8">Flippase-like domain-containing protein</fullName>
    </recommendedName>
</protein>
<dbReference type="PANTHER" id="PTHR39087:SF2">
    <property type="entry name" value="UPF0104 MEMBRANE PROTEIN MJ1595"/>
    <property type="match status" value="1"/>
</dbReference>
<feature type="non-terminal residue" evidence="7">
    <location>
        <position position="258"/>
    </location>
</feature>
<dbReference type="AlphaFoldDB" id="X0VGR1"/>
<evidence type="ECO:0000256" key="6">
    <source>
        <dbReference type="SAM" id="Phobius"/>
    </source>
</evidence>
<evidence type="ECO:0000256" key="1">
    <source>
        <dbReference type="ARBA" id="ARBA00004651"/>
    </source>
</evidence>
<dbReference type="EMBL" id="BARS01035343">
    <property type="protein sequence ID" value="GAG17474.1"/>
    <property type="molecule type" value="Genomic_DNA"/>
</dbReference>
<proteinExistence type="predicted"/>
<dbReference type="InterPro" id="IPR022791">
    <property type="entry name" value="L-PG_synthase/AglD"/>
</dbReference>
<reference evidence="7" key="1">
    <citation type="journal article" date="2014" name="Front. Microbiol.">
        <title>High frequency of phylogenetically diverse reductive dehalogenase-homologous genes in deep subseafloor sedimentary metagenomes.</title>
        <authorList>
            <person name="Kawai M."/>
            <person name="Futagami T."/>
            <person name="Toyoda A."/>
            <person name="Takaki Y."/>
            <person name="Nishi S."/>
            <person name="Hori S."/>
            <person name="Arai W."/>
            <person name="Tsubouchi T."/>
            <person name="Morono Y."/>
            <person name="Uchiyama I."/>
            <person name="Ito T."/>
            <person name="Fujiyama A."/>
            <person name="Inagaki F."/>
            <person name="Takami H."/>
        </authorList>
    </citation>
    <scope>NUCLEOTIDE SEQUENCE</scope>
    <source>
        <strain evidence="7">Expedition CK06-06</strain>
    </source>
</reference>
<dbReference type="Pfam" id="PF03706">
    <property type="entry name" value="LPG_synthase_TM"/>
    <property type="match status" value="1"/>
</dbReference>
<evidence type="ECO:0000313" key="7">
    <source>
        <dbReference type="EMBL" id="GAG17474.1"/>
    </source>
</evidence>
<sequence length="258" mass="28478">ARRASIRKWLWHGLSGALAVGILALLLSRQKWQHLSGQFQRVNWPLLAAAAGLAVAYWAVRTARWRWVTSLEQQRIGWGKALVSMLAGLGVGLITPLRGGEIVRPMFLPKGARLRLAGYVVIEKMFDLSAVLSLCLLGLVYMVFAGLVLAGGGRLSPWLLLLVPPLLAAALGVPLLLHYRPRRLWAWLSRLLPGKAKELAETRLEWRQFGVFYGVSMLAEVLSILAVFCCLRAYGHIELIKAVALTPVVMLHNLVPAT</sequence>
<feature type="transmembrane region" description="Helical" evidence="6">
    <location>
        <begin position="81"/>
        <end position="99"/>
    </location>
</feature>
<organism evidence="7">
    <name type="scientific">marine sediment metagenome</name>
    <dbReference type="NCBI Taxonomy" id="412755"/>
    <lineage>
        <taxon>unclassified sequences</taxon>
        <taxon>metagenomes</taxon>
        <taxon>ecological metagenomes</taxon>
    </lineage>
</organism>
<keyword evidence="5 6" id="KW-0472">Membrane</keyword>
<name>X0VGR1_9ZZZZ</name>
<accession>X0VGR1</accession>
<keyword evidence="2" id="KW-1003">Cell membrane</keyword>
<evidence type="ECO:0000256" key="3">
    <source>
        <dbReference type="ARBA" id="ARBA00022692"/>
    </source>
</evidence>
<evidence type="ECO:0008006" key="8">
    <source>
        <dbReference type="Google" id="ProtNLM"/>
    </source>
</evidence>
<evidence type="ECO:0000256" key="2">
    <source>
        <dbReference type="ARBA" id="ARBA00022475"/>
    </source>
</evidence>
<dbReference type="PANTHER" id="PTHR39087">
    <property type="entry name" value="UPF0104 MEMBRANE PROTEIN MJ1595"/>
    <property type="match status" value="1"/>
</dbReference>
<feature type="transmembrane region" description="Helical" evidence="6">
    <location>
        <begin position="211"/>
        <end position="231"/>
    </location>
</feature>
<gene>
    <name evidence="7" type="ORF">S01H1_54465</name>
</gene>
<comment type="caution">
    <text evidence="7">The sequence shown here is derived from an EMBL/GenBank/DDBJ whole genome shotgun (WGS) entry which is preliminary data.</text>
</comment>
<evidence type="ECO:0000256" key="4">
    <source>
        <dbReference type="ARBA" id="ARBA00022989"/>
    </source>
</evidence>
<dbReference type="GO" id="GO:0005886">
    <property type="term" value="C:plasma membrane"/>
    <property type="evidence" value="ECO:0007669"/>
    <property type="project" value="UniProtKB-SubCell"/>
</dbReference>
<feature type="transmembrane region" description="Helical" evidence="6">
    <location>
        <begin position="158"/>
        <end position="179"/>
    </location>
</feature>